<reference evidence="2 3" key="1">
    <citation type="journal article" date="2019" name="Sci. Rep.">
        <title>Nanopore sequencing improves the draft genome of the human pathogenic amoeba Naegleria fowleri.</title>
        <authorList>
            <person name="Liechti N."/>
            <person name="Schurch N."/>
            <person name="Bruggmann R."/>
            <person name="Wittwer M."/>
        </authorList>
    </citation>
    <scope>NUCLEOTIDE SEQUENCE [LARGE SCALE GENOMIC DNA]</scope>
    <source>
        <strain evidence="2 3">ATCC 30894</strain>
    </source>
</reference>
<dbReference type="Proteomes" id="UP000444721">
    <property type="component" value="Unassembled WGS sequence"/>
</dbReference>
<keyword evidence="3" id="KW-1185">Reference proteome</keyword>
<name>A0A6A5CBY1_NAEFO</name>
<feature type="domain" description="VWFA" evidence="1">
    <location>
        <begin position="1"/>
        <end position="103"/>
    </location>
</feature>
<dbReference type="EMBL" id="VFQX01000004">
    <property type="protein sequence ID" value="KAF0984064.1"/>
    <property type="molecule type" value="Genomic_DNA"/>
</dbReference>
<evidence type="ECO:0000313" key="2">
    <source>
        <dbReference type="EMBL" id="KAF0984064.1"/>
    </source>
</evidence>
<dbReference type="InterPro" id="IPR036465">
    <property type="entry name" value="vWFA_dom_sf"/>
</dbReference>
<dbReference type="AlphaFoldDB" id="A0A6A5CBY1"/>
<dbReference type="InterPro" id="IPR027417">
    <property type="entry name" value="P-loop_NTPase"/>
</dbReference>
<dbReference type="VEuPathDB" id="AmoebaDB:NfTy_004450"/>
<dbReference type="PROSITE" id="PS50234">
    <property type="entry name" value="VWFA"/>
    <property type="match status" value="1"/>
</dbReference>
<protein>
    <recommendedName>
        <fullName evidence="1">VWFA domain-containing protein</fullName>
    </recommendedName>
</protein>
<dbReference type="VEuPathDB" id="AmoebaDB:NF0037140"/>
<dbReference type="RefSeq" id="XP_044568777.1">
    <property type="nucleotide sequence ID" value="XM_044711782.1"/>
</dbReference>
<dbReference type="Pfam" id="PF00092">
    <property type="entry name" value="VWA"/>
    <property type="match status" value="1"/>
</dbReference>
<dbReference type="InterPro" id="IPR002035">
    <property type="entry name" value="VWF_A"/>
</dbReference>
<organism evidence="2 3">
    <name type="scientific">Naegleria fowleri</name>
    <name type="common">Brain eating amoeba</name>
    <dbReference type="NCBI Taxonomy" id="5763"/>
    <lineage>
        <taxon>Eukaryota</taxon>
        <taxon>Discoba</taxon>
        <taxon>Heterolobosea</taxon>
        <taxon>Tetramitia</taxon>
        <taxon>Eutetramitia</taxon>
        <taxon>Vahlkampfiidae</taxon>
        <taxon>Naegleria</taxon>
    </lineage>
</organism>
<dbReference type="Gene3D" id="3.40.50.410">
    <property type="entry name" value="von Willebrand factor, type A domain"/>
    <property type="match status" value="1"/>
</dbReference>
<dbReference type="GeneID" id="68115197"/>
<dbReference type="VEuPathDB" id="AmoebaDB:FDP41_007979"/>
<dbReference type="OMA" id="IFATENY"/>
<dbReference type="SUPFAM" id="SSF53300">
    <property type="entry name" value="vWA-like"/>
    <property type="match status" value="1"/>
</dbReference>
<comment type="caution">
    <text evidence="2">The sequence shown here is derived from an EMBL/GenBank/DDBJ whole genome shotgun (WGS) entry which is preliminary data.</text>
</comment>
<proteinExistence type="predicted"/>
<evidence type="ECO:0000259" key="1">
    <source>
        <dbReference type="PROSITE" id="PS50234"/>
    </source>
</evidence>
<dbReference type="OrthoDB" id="25620at2759"/>
<gene>
    <name evidence="2" type="ORF">FDP41_007979</name>
</gene>
<evidence type="ECO:0000313" key="3">
    <source>
        <dbReference type="Proteomes" id="UP000444721"/>
    </source>
</evidence>
<dbReference type="SUPFAM" id="SSF52540">
    <property type="entry name" value="P-loop containing nucleoside triphosphate hydrolases"/>
    <property type="match status" value="1"/>
</dbReference>
<accession>A0A6A5CBY1</accession>
<sequence length="442" mass="50551">MQQMKRSTRMDLGLMEAKNLFQTQELKGPSRRVVIILTDGVPDDEQKAIHASDELKIVFDVDVMCLGVGEYVNEKIIKLLASSDDMGGCVSQWDDVKDTIEELMGLSSQKRDTIRVSAKILNRPVAIGQPVKFQVTLINRSSECVPKNSTFKFLNQYFDLCRHVIPSDINEDGKYTFEIELETLDNVSIHELEETIPFEILNPKKVPLMKGAVTIWSSFFNCVYTLLEGSVVTSNQFSTLAIAANTGNHVTTKMCRYNLPKIFEHDPQLSKLRYVLWDTYGLTSETYNNNEFNLFVEGRLPHEYEMNSVTQLPNNQNFTCVDEPQRKIHSILFVVAQGDRGDRELMNRLREMFLEALKASLQPLVVISKIDEVAANEDLETLKNNIAQQIGAPRHSIFTTENYHGNDPKRRFDIDKNTYMILEAAIRQGELYLKSSRNRESY</sequence>
<dbReference type="Gene3D" id="3.40.50.300">
    <property type="entry name" value="P-loop containing nucleotide triphosphate hydrolases"/>
    <property type="match status" value="1"/>
</dbReference>